<accession>A0AAU9DFG0</accession>
<dbReference type="NCBIfam" id="TIGR04336">
    <property type="entry name" value="AmmeMemoSam_B"/>
    <property type="match status" value="1"/>
</dbReference>
<evidence type="ECO:0000313" key="3">
    <source>
        <dbReference type="EMBL" id="BDU50933.1"/>
    </source>
</evidence>
<dbReference type="PANTHER" id="PTHR11060:SF0">
    <property type="entry name" value="PROTEIN MEMO1"/>
    <property type="match status" value="1"/>
</dbReference>
<gene>
    <name evidence="3" type="primary">amrB</name>
    <name evidence="3" type="ORF">HLVA_15020</name>
</gene>
<protein>
    <recommendedName>
        <fullName evidence="2">MEMO1 family protein HLVA_15020</fullName>
    </recommendedName>
</protein>
<sequence length="275" mass="31837">MKIRESVFAGKFYPDNKVDIDMLLDEIHKKEMKNIKIDLSKKDIIGGVVPHAGYIYSGYEAVHFFDIVGKSKRYDTIVIINPNHTGYGSELEADSNDKWKTPFGEVDVDIEFRDKLNINISDLGERYEHSGEVMVPYLQKYLDYDFKIVPICMGIQNFRNSSYLANELYKVKKELGREILIIASSDFTHFMTPKKGREMDQYVIDAIFEMDSLKIEREVRNRDISVCGFGLIMTLIEYSKLIGDEIKIELLKRGHSGEVIESDEVVDYVSMLFYM</sequence>
<dbReference type="InterPro" id="IPR002737">
    <property type="entry name" value="MEMO1_fam"/>
</dbReference>
<keyword evidence="4" id="KW-1185">Reference proteome</keyword>
<organism evidence="3 4">
    <name type="scientific">Haliovirga abyssi</name>
    <dbReference type="NCBI Taxonomy" id="2996794"/>
    <lineage>
        <taxon>Bacteria</taxon>
        <taxon>Fusobacteriati</taxon>
        <taxon>Fusobacteriota</taxon>
        <taxon>Fusobacteriia</taxon>
        <taxon>Fusobacteriales</taxon>
        <taxon>Haliovirgaceae</taxon>
        <taxon>Haliovirga</taxon>
    </lineage>
</organism>
<evidence type="ECO:0000256" key="1">
    <source>
        <dbReference type="ARBA" id="ARBA00006315"/>
    </source>
</evidence>
<dbReference type="PANTHER" id="PTHR11060">
    <property type="entry name" value="PROTEIN MEMO1"/>
    <property type="match status" value="1"/>
</dbReference>
<evidence type="ECO:0000313" key="4">
    <source>
        <dbReference type="Proteomes" id="UP001321582"/>
    </source>
</evidence>
<dbReference type="KEGG" id="haby:HLVA_15020"/>
<comment type="similarity">
    <text evidence="1 2">Belongs to the MEMO1 family.</text>
</comment>
<proteinExistence type="inferred from homology"/>
<dbReference type="Gene3D" id="3.40.830.10">
    <property type="entry name" value="LigB-like"/>
    <property type="match status" value="1"/>
</dbReference>
<dbReference type="RefSeq" id="WP_307903781.1">
    <property type="nucleotide sequence ID" value="NZ_AP027059.1"/>
</dbReference>
<dbReference type="HAMAP" id="MF_00055">
    <property type="entry name" value="MEMO1"/>
    <property type="match status" value="1"/>
</dbReference>
<dbReference type="Proteomes" id="UP001321582">
    <property type="component" value="Chromosome"/>
</dbReference>
<evidence type="ECO:0000256" key="2">
    <source>
        <dbReference type="HAMAP-Rule" id="MF_00055"/>
    </source>
</evidence>
<reference evidence="3 4" key="1">
    <citation type="submission" date="2022-11" db="EMBL/GenBank/DDBJ databases">
        <title>Haliovirga abyssi gen. nov., sp. nov., a mesophilic fermentative bacterium isolated from the Iheya North hydrothermal field and the proposal of Haliovirgaceae fam. nov.</title>
        <authorList>
            <person name="Miyazaki U."/>
            <person name="Tame A."/>
            <person name="Miyazaki J."/>
            <person name="Takai K."/>
            <person name="Sawayama S."/>
            <person name="Kitajima M."/>
            <person name="Okamoto A."/>
            <person name="Nakagawa S."/>
        </authorList>
    </citation>
    <scope>NUCLEOTIDE SEQUENCE [LARGE SCALE GENOMIC DNA]</scope>
    <source>
        <strain evidence="3 4">IC12</strain>
    </source>
</reference>
<dbReference type="AlphaFoldDB" id="A0AAU9DFG0"/>
<dbReference type="Pfam" id="PF01875">
    <property type="entry name" value="Memo"/>
    <property type="match status" value="1"/>
</dbReference>
<dbReference type="CDD" id="cd07361">
    <property type="entry name" value="MEMO_like"/>
    <property type="match status" value="1"/>
</dbReference>
<dbReference type="EMBL" id="AP027059">
    <property type="protein sequence ID" value="BDU50933.1"/>
    <property type="molecule type" value="Genomic_DNA"/>
</dbReference>
<name>A0AAU9DFG0_9FUSO</name>